<evidence type="ECO:0000259" key="9">
    <source>
        <dbReference type="PROSITE" id="PS50862"/>
    </source>
</evidence>
<dbReference type="InterPro" id="IPR018149">
    <property type="entry name" value="Lys-tRNA-synth_II_C"/>
</dbReference>
<keyword evidence="2" id="KW-0436">Ligase</keyword>
<evidence type="ECO:0000256" key="4">
    <source>
        <dbReference type="ARBA" id="ARBA00022840"/>
    </source>
</evidence>
<keyword evidence="5 10" id="KW-0030">Aminoacyl-tRNA synthetase</keyword>
<dbReference type="InterPro" id="IPR044136">
    <property type="entry name" value="Lys-tRNA-ligase_II_N"/>
</dbReference>
<dbReference type="GO" id="GO:0000049">
    <property type="term" value="F:tRNA binding"/>
    <property type="evidence" value="ECO:0007669"/>
    <property type="project" value="TreeGrafter"/>
</dbReference>
<dbReference type="FunFam" id="3.30.930.10:FF:000094">
    <property type="entry name" value="Lysine--tRNA ligase, mitochondrial"/>
    <property type="match status" value="1"/>
</dbReference>
<accession>A0A165GDU2</accession>
<dbReference type="GO" id="GO:0005739">
    <property type="term" value="C:mitochondrion"/>
    <property type="evidence" value="ECO:0007669"/>
    <property type="project" value="TreeGrafter"/>
</dbReference>
<dbReference type="Pfam" id="PF00152">
    <property type="entry name" value="tRNA-synt_2"/>
    <property type="match status" value="1"/>
</dbReference>
<dbReference type="GeneID" id="28900294"/>
<dbReference type="Pfam" id="PF01336">
    <property type="entry name" value="tRNA_anti-codon"/>
    <property type="match status" value="1"/>
</dbReference>
<dbReference type="EC" id="6.1.1.6" evidence="1 8"/>
<evidence type="ECO:0000313" key="11">
    <source>
        <dbReference type="Proteomes" id="UP000076632"/>
    </source>
</evidence>
<dbReference type="PANTHER" id="PTHR42918:SF5">
    <property type="entry name" value="LYSINE--TRNA LIGASE, MITOCHONDRIAL"/>
    <property type="match status" value="1"/>
</dbReference>
<evidence type="ECO:0000256" key="5">
    <source>
        <dbReference type="ARBA" id="ARBA00023146"/>
    </source>
</evidence>
<dbReference type="GO" id="GO:0005524">
    <property type="term" value="F:ATP binding"/>
    <property type="evidence" value="ECO:0007669"/>
    <property type="project" value="UniProtKB-KW"/>
</dbReference>
<comment type="catalytic activity">
    <reaction evidence="7 8">
        <text>tRNA(Lys) + L-lysine + ATP = L-lysyl-tRNA(Lys) + AMP + diphosphate</text>
        <dbReference type="Rhea" id="RHEA:20792"/>
        <dbReference type="Rhea" id="RHEA-COMP:9696"/>
        <dbReference type="Rhea" id="RHEA-COMP:9697"/>
        <dbReference type="ChEBI" id="CHEBI:30616"/>
        <dbReference type="ChEBI" id="CHEBI:32551"/>
        <dbReference type="ChEBI" id="CHEBI:33019"/>
        <dbReference type="ChEBI" id="CHEBI:78442"/>
        <dbReference type="ChEBI" id="CHEBI:78529"/>
        <dbReference type="ChEBI" id="CHEBI:456215"/>
        <dbReference type="EC" id="6.1.1.6"/>
    </reaction>
</comment>
<dbReference type="AlphaFoldDB" id="A0A165GDU2"/>
<dbReference type="PROSITE" id="PS50862">
    <property type="entry name" value="AA_TRNA_LIGASE_II"/>
    <property type="match status" value="1"/>
</dbReference>
<keyword evidence="11" id="KW-1185">Reference proteome</keyword>
<dbReference type="OMA" id="MQERHVD"/>
<name>A0A165GDU2_XYLHT</name>
<sequence>MAGLGLRFLRPYLWRDLPRPTRAARSVHARFYHATRRRGSEAATPYLSNEAGDVQQRYKELNKLSTELYPRVLNDDRAITCNEFRRNYDSLVPEETKNDQVVTVRGRVHSSRIAGSKLVFLDIVQDGSRLQALCDLKKMESTGVTREQFKLFYHILRRGDIFTITGHPHRTKRGELSIKAIELPKLLSPSLHQLPTSLTDESTRTRNRHTDLLVNKQAADTFRLRSHIIRYMRDYFQARDFLEVETPILAGDAGGAIARPFVTTATEFVQQRITLRIAPELWLKRLVLGGMDRVFEIGRTFRNEGLDPTHNPEFTTCEFYKSFADLEDLIKMTEELMSGMAESVQQAKATTFTSLAPTTVSFKTPFRRLAFIPTIEAAIGQTLPDLSSPTATSDILQIFHKLSIPIPDPPTLPRLLDRLSSEYIEPQCDSPTFITHHPECLSPLSKSFLDPETQQPVSTRVELFVGARELVNAYEEENSPFEQRRKFVEQAQYRDSENEARVDESYLDALEWGLPPTGGWGCGIDRLCMLFSGATRIRDVLSFGSLRNVVGLSSQGSQQEGSR</sequence>
<dbReference type="CDD" id="cd04322">
    <property type="entry name" value="LysRS_N"/>
    <property type="match status" value="1"/>
</dbReference>
<evidence type="ECO:0000256" key="1">
    <source>
        <dbReference type="ARBA" id="ARBA00013166"/>
    </source>
</evidence>
<evidence type="ECO:0000256" key="6">
    <source>
        <dbReference type="ARBA" id="ARBA00030563"/>
    </source>
</evidence>
<dbReference type="GO" id="GO:0070154">
    <property type="term" value="P:mitochondrial lysyl-tRNA aminoacylation"/>
    <property type="evidence" value="ECO:0007669"/>
    <property type="project" value="TreeGrafter"/>
</dbReference>
<dbReference type="PRINTS" id="PR00982">
    <property type="entry name" value="TRNASYNTHLYS"/>
</dbReference>
<dbReference type="InParanoid" id="A0A165GDU2"/>
<evidence type="ECO:0000313" key="10">
    <source>
        <dbReference type="EMBL" id="KZF22071.1"/>
    </source>
</evidence>
<keyword evidence="4" id="KW-0067">ATP-binding</keyword>
<dbReference type="Proteomes" id="UP000076632">
    <property type="component" value="Unassembled WGS sequence"/>
</dbReference>
<proteinExistence type="predicted"/>
<dbReference type="InterPro" id="IPR012340">
    <property type="entry name" value="NA-bd_OB-fold"/>
</dbReference>
<dbReference type="GO" id="GO:0004824">
    <property type="term" value="F:lysine-tRNA ligase activity"/>
    <property type="evidence" value="ECO:0007669"/>
    <property type="project" value="UniProtKB-EC"/>
</dbReference>
<dbReference type="OrthoDB" id="21243at2759"/>
<dbReference type="InterPro" id="IPR002313">
    <property type="entry name" value="Lys-tRNA-ligase_II"/>
</dbReference>
<dbReference type="InterPro" id="IPR004364">
    <property type="entry name" value="Aa-tRNA-synt_II"/>
</dbReference>
<feature type="domain" description="Aminoacyl-transfer RNA synthetases class-II family profile" evidence="9">
    <location>
        <begin position="222"/>
        <end position="531"/>
    </location>
</feature>
<dbReference type="EMBL" id="KV407459">
    <property type="protein sequence ID" value="KZF22071.1"/>
    <property type="molecule type" value="Genomic_DNA"/>
</dbReference>
<dbReference type="NCBIfam" id="TIGR00499">
    <property type="entry name" value="lysS_bact"/>
    <property type="match status" value="1"/>
</dbReference>
<gene>
    <name evidence="10" type="ORF">L228DRAFT_268567</name>
</gene>
<evidence type="ECO:0000256" key="2">
    <source>
        <dbReference type="ARBA" id="ARBA00022598"/>
    </source>
</evidence>
<dbReference type="InterPro" id="IPR006195">
    <property type="entry name" value="aa-tRNA-synth_II"/>
</dbReference>
<keyword evidence="3" id="KW-0547">Nucleotide-binding</keyword>
<dbReference type="STRING" id="1328760.A0A165GDU2"/>
<dbReference type="PANTHER" id="PTHR42918">
    <property type="entry name" value="LYSYL-TRNA SYNTHETASE"/>
    <property type="match status" value="1"/>
</dbReference>
<dbReference type="Gene3D" id="2.40.50.140">
    <property type="entry name" value="Nucleic acid-binding proteins"/>
    <property type="match status" value="1"/>
</dbReference>
<evidence type="ECO:0000256" key="7">
    <source>
        <dbReference type="ARBA" id="ARBA00048573"/>
    </source>
</evidence>
<dbReference type="InterPro" id="IPR004365">
    <property type="entry name" value="NA-bd_OB_tRNA"/>
</dbReference>
<dbReference type="InterPro" id="IPR045864">
    <property type="entry name" value="aa-tRNA-synth_II/BPL/LPL"/>
</dbReference>
<evidence type="ECO:0000256" key="3">
    <source>
        <dbReference type="ARBA" id="ARBA00022741"/>
    </source>
</evidence>
<dbReference type="SUPFAM" id="SSF55681">
    <property type="entry name" value="Class II aaRS and biotin synthetases"/>
    <property type="match status" value="1"/>
</dbReference>
<reference evidence="10 11" key="1">
    <citation type="journal article" date="2016" name="Fungal Biol.">
        <title>The genome of Xylona heveae provides a window into fungal endophytism.</title>
        <authorList>
            <person name="Gazis R."/>
            <person name="Kuo A."/>
            <person name="Riley R."/>
            <person name="LaButti K."/>
            <person name="Lipzen A."/>
            <person name="Lin J."/>
            <person name="Amirebrahimi M."/>
            <person name="Hesse C.N."/>
            <person name="Spatafora J.W."/>
            <person name="Henrissat B."/>
            <person name="Hainaut M."/>
            <person name="Grigoriev I.V."/>
            <person name="Hibbett D.S."/>
        </authorList>
    </citation>
    <scope>NUCLEOTIDE SEQUENCE [LARGE SCALE GENOMIC DNA]</scope>
    <source>
        <strain evidence="10 11">TC161</strain>
    </source>
</reference>
<dbReference type="RefSeq" id="XP_018187626.1">
    <property type="nucleotide sequence ID" value="XM_018335157.1"/>
</dbReference>
<protein>
    <recommendedName>
        <fullName evidence="1 8">Lysine--tRNA ligase</fullName>
        <ecNumber evidence="1 8">6.1.1.6</ecNumber>
    </recommendedName>
    <alternativeName>
        <fullName evidence="6 8">Lysyl-tRNA synthetase</fullName>
    </alternativeName>
</protein>
<organism evidence="10 11">
    <name type="scientific">Xylona heveae (strain CBS 132557 / TC161)</name>
    <dbReference type="NCBI Taxonomy" id="1328760"/>
    <lineage>
        <taxon>Eukaryota</taxon>
        <taxon>Fungi</taxon>
        <taxon>Dikarya</taxon>
        <taxon>Ascomycota</taxon>
        <taxon>Pezizomycotina</taxon>
        <taxon>Xylonomycetes</taxon>
        <taxon>Xylonales</taxon>
        <taxon>Xylonaceae</taxon>
        <taxon>Xylona</taxon>
    </lineage>
</organism>
<evidence type="ECO:0000256" key="8">
    <source>
        <dbReference type="RuleBase" id="RU003748"/>
    </source>
</evidence>
<dbReference type="Gene3D" id="3.30.930.10">
    <property type="entry name" value="Bira Bifunctional Protein, Domain 2"/>
    <property type="match status" value="1"/>
</dbReference>
<dbReference type="SUPFAM" id="SSF50249">
    <property type="entry name" value="Nucleic acid-binding proteins"/>
    <property type="match status" value="1"/>
</dbReference>